<evidence type="ECO:0000256" key="2">
    <source>
        <dbReference type="ARBA" id="ARBA00004651"/>
    </source>
</evidence>
<dbReference type="EC" id="2.7.13.3" evidence="3"/>
<dbReference type="PRINTS" id="PR00344">
    <property type="entry name" value="BCTRLSENSOR"/>
</dbReference>
<feature type="transmembrane region" description="Helical" evidence="14">
    <location>
        <begin position="139"/>
        <end position="164"/>
    </location>
</feature>
<dbReference type="GO" id="GO:0000155">
    <property type="term" value="F:phosphorelay sensor kinase activity"/>
    <property type="evidence" value="ECO:0007669"/>
    <property type="project" value="InterPro"/>
</dbReference>
<comment type="catalytic activity">
    <reaction evidence="1">
        <text>ATP + protein L-histidine = ADP + protein N-phospho-L-histidine.</text>
        <dbReference type="EC" id="2.7.13.3"/>
    </reaction>
</comment>
<proteinExistence type="predicted"/>
<dbReference type="Pfam" id="PF00512">
    <property type="entry name" value="HisKA"/>
    <property type="match status" value="1"/>
</dbReference>
<dbReference type="InterPro" id="IPR003661">
    <property type="entry name" value="HisK_dim/P_dom"/>
</dbReference>
<dbReference type="SMART" id="SM00388">
    <property type="entry name" value="HisKA"/>
    <property type="match status" value="1"/>
</dbReference>
<dbReference type="Proteomes" id="UP000199701">
    <property type="component" value="Unassembled WGS sequence"/>
</dbReference>
<dbReference type="InterPro" id="IPR036097">
    <property type="entry name" value="HisK_dim/P_sf"/>
</dbReference>
<evidence type="ECO:0000259" key="15">
    <source>
        <dbReference type="PROSITE" id="PS50109"/>
    </source>
</evidence>
<dbReference type="SUPFAM" id="SSF55874">
    <property type="entry name" value="ATPase domain of HSP90 chaperone/DNA topoisomerase II/histidine kinase"/>
    <property type="match status" value="1"/>
</dbReference>
<sequence length="445" mass="50588">MGKLTIKLKICVLLVAILIGVASLCVSIVVVNERNTDRDMFNRTKVLLNNGIYMANGLDFSELDQYTYSVVNLSGKVLYSNDLKSPVGEQMELKMLSGMSKGDIASDDMIYSTPFIRNDVQVGTIYVSVPYSLVSDKHVSVYVIMAFIIIYIISTIFLLIRLMFKDILEPISMIHKVTNSIRDGHFQDRLYYDYDGEIGTLCHDFEGLRSDLEYSTENEKKLKEKEKLLMAYISHDLRTPIATISGYVEGIHNDIVKGDRVHEYTSIILKKIGMLNSLIDDILEHSQAQLHEFEIKKCECYSRKYFDEIMIEAKQDVDKKGLTFSYSQIPDVLINIDEKRIRQVMQNLLGNAMKFTNEGQISVNYKVENDYLLIAVRDTGIGIAAIDIPMVFGEFYRGEKARTLNVQGSGLGLSISKYIVEQHGGRIECDSILDQWTEIQFSISI</sequence>
<evidence type="ECO:0000256" key="10">
    <source>
        <dbReference type="ARBA" id="ARBA00022840"/>
    </source>
</evidence>
<dbReference type="SMART" id="SM00387">
    <property type="entry name" value="HATPase_c"/>
    <property type="match status" value="1"/>
</dbReference>
<keyword evidence="4" id="KW-1003">Cell membrane</keyword>
<name>A0A1I0R5K0_9FIRM</name>
<dbReference type="EMBL" id="FOJI01000012">
    <property type="protein sequence ID" value="SEW35803.1"/>
    <property type="molecule type" value="Genomic_DNA"/>
</dbReference>
<organism evidence="17 18">
    <name type="scientific">[Clostridium] fimetarium</name>
    <dbReference type="NCBI Taxonomy" id="99656"/>
    <lineage>
        <taxon>Bacteria</taxon>
        <taxon>Bacillati</taxon>
        <taxon>Bacillota</taxon>
        <taxon>Clostridia</taxon>
        <taxon>Lachnospirales</taxon>
        <taxon>Lachnospiraceae</taxon>
    </lineage>
</organism>
<dbReference type="Gene3D" id="3.30.565.10">
    <property type="entry name" value="Histidine kinase-like ATPase, C-terminal domain"/>
    <property type="match status" value="1"/>
</dbReference>
<dbReference type="SUPFAM" id="SSF158472">
    <property type="entry name" value="HAMP domain-like"/>
    <property type="match status" value="1"/>
</dbReference>
<dbReference type="InterPro" id="IPR004358">
    <property type="entry name" value="Sig_transdc_His_kin-like_C"/>
</dbReference>
<reference evidence="17 18" key="1">
    <citation type="submission" date="2016-10" db="EMBL/GenBank/DDBJ databases">
        <authorList>
            <person name="de Groot N.N."/>
        </authorList>
    </citation>
    <scope>NUCLEOTIDE SEQUENCE [LARGE SCALE GENOMIC DNA]</scope>
    <source>
        <strain evidence="17 18">DSM 9179</strain>
    </source>
</reference>
<dbReference type="SUPFAM" id="SSF47384">
    <property type="entry name" value="Homodimeric domain of signal transducing histidine kinase"/>
    <property type="match status" value="1"/>
</dbReference>
<feature type="domain" description="Histidine kinase" evidence="15">
    <location>
        <begin position="232"/>
        <end position="445"/>
    </location>
</feature>
<evidence type="ECO:0000313" key="18">
    <source>
        <dbReference type="Proteomes" id="UP000199701"/>
    </source>
</evidence>
<dbReference type="GO" id="GO:0005524">
    <property type="term" value="F:ATP binding"/>
    <property type="evidence" value="ECO:0007669"/>
    <property type="project" value="UniProtKB-KW"/>
</dbReference>
<dbReference type="Gene3D" id="6.10.340.10">
    <property type="match status" value="1"/>
</dbReference>
<dbReference type="InterPro" id="IPR003660">
    <property type="entry name" value="HAMP_dom"/>
</dbReference>
<feature type="domain" description="HAMP" evidence="16">
    <location>
        <begin position="165"/>
        <end position="217"/>
    </location>
</feature>
<evidence type="ECO:0000256" key="11">
    <source>
        <dbReference type="ARBA" id="ARBA00022989"/>
    </source>
</evidence>
<evidence type="ECO:0000256" key="7">
    <source>
        <dbReference type="ARBA" id="ARBA00022692"/>
    </source>
</evidence>
<dbReference type="STRING" id="99656.SAMN05421659_11218"/>
<evidence type="ECO:0000259" key="16">
    <source>
        <dbReference type="PROSITE" id="PS50885"/>
    </source>
</evidence>
<dbReference type="CDD" id="cd00082">
    <property type="entry name" value="HisKA"/>
    <property type="match status" value="1"/>
</dbReference>
<dbReference type="PROSITE" id="PS50109">
    <property type="entry name" value="HIS_KIN"/>
    <property type="match status" value="1"/>
</dbReference>
<evidence type="ECO:0000256" key="13">
    <source>
        <dbReference type="ARBA" id="ARBA00023136"/>
    </source>
</evidence>
<evidence type="ECO:0000256" key="3">
    <source>
        <dbReference type="ARBA" id="ARBA00012438"/>
    </source>
</evidence>
<evidence type="ECO:0000256" key="14">
    <source>
        <dbReference type="SAM" id="Phobius"/>
    </source>
</evidence>
<gene>
    <name evidence="17" type="ORF">SAMN05421659_11218</name>
</gene>
<protein>
    <recommendedName>
        <fullName evidence="3">histidine kinase</fullName>
        <ecNumber evidence="3">2.7.13.3</ecNumber>
    </recommendedName>
</protein>
<dbReference type="OrthoDB" id="335833at2"/>
<evidence type="ECO:0000256" key="6">
    <source>
        <dbReference type="ARBA" id="ARBA00022679"/>
    </source>
</evidence>
<dbReference type="Gene3D" id="1.10.287.130">
    <property type="match status" value="1"/>
</dbReference>
<keyword evidence="13 14" id="KW-0472">Membrane</keyword>
<keyword evidence="18" id="KW-1185">Reference proteome</keyword>
<evidence type="ECO:0000256" key="5">
    <source>
        <dbReference type="ARBA" id="ARBA00022553"/>
    </source>
</evidence>
<comment type="subcellular location">
    <subcellularLocation>
        <location evidence="2">Cell membrane</location>
        <topology evidence="2">Multi-pass membrane protein</topology>
    </subcellularLocation>
</comment>
<evidence type="ECO:0000256" key="1">
    <source>
        <dbReference type="ARBA" id="ARBA00000085"/>
    </source>
</evidence>
<keyword evidence="5" id="KW-0597">Phosphoprotein</keyword>
<keyword evidence="10" id="KW-0067">ATP-binding</keyword>
<keyword evidence="9 17" id="KW-0418">Kinase</keyword>
<dbReference type="InterPro" id="IPR050398">
    <property type="entry name" value="HssS/ArlS-like"/>
</dbReference>
<evidence type="ECO:0000256" key="8">
    <source>
        <dbReference type="ARBA" id="ARBA00022741"/>
    </source>
</evidence>
<evidence type="ECO:0000256" key="4">
    <source>
        <dbReference type="ARBA" id="ARBA00022475"/>
    </source>
</evidence>
<evidence type="ECO:0000313" key="17">
    <source>
        <dbReference type="EMBL" id="SEW35803.1"/>
    </source>
</evidence>
<dbReference type="Pfam" id="PF02518">
    <property type="entry name" value="HATPase_c"/>
    <property type="match status" value="1"/>
</dbReference>
<dbReference type="InterPro" id="IPR036890">
    <property type="entry name" value="HATPase_C_sf"/>
</dbReference>
<dbReference type="InterPro" id="IPR005467">
    <property type="entry name" value="His_kinase_dom"/>
</dbReference>
<keyword evidence="6" id="KW-0808">Transferase</keyword>
<dbReference type="PANTHER" id="PTHR45528:SF1">
    <property type="entry name" value="SENSOR HISTIDINE KINASE CPXA"/>
    <property type="match status" value="1"/>
</dbReference>
<dbReference type="InterPro" id="IPR003594">
    <property type="entry name" value="HATPase_dom"/>
</dbReference>
<dbReference type="GO" id="GO:0005886">
    <property type="term" value="C:plasma membrane"/>
    <property type="evidence" value="ECO:0007669"/>
    <property type="project" value="UniProtKB-SubCell"/>
</dbReference>
<evidence type="ECO:0000256" key="12">
    <source>
        <dbReference type="ARBA" id="ARBA00023012"/>
    </source>
</evidence>
<keyword evidence="8" id="KW-0547">Nucleotide-binding</keyword>
<dbReference type="RefSeq" id="WP_092455339.1">
    <property type="nucleotide sequence ID" value="NZ_FOJI01000012.1"/>
</dbReference>
<dbReference type="SMART" id="SM00304">
    <property type="entry name" value="HAMP"/>
    <property type="match status" value="1"/>
</dbReference>
<dbReference type="PROSITE" id="PS50885">
    <property type="entry name" value="HAMP"/>
    <property type="match status" value="1"/>
</dbReference>
<feature type="transmembrane region" description="Helical" evidence="14">
    <location>
        <begin position="12"/>
        <end position="31"/>
    </location>
</feature>
<dbReference type="FunFam" id="3.30.565.10:FF:000006">
    <property type="entry name" value="Sensor histidine kinase WalK"/>
    <property type="match status" value="1"/>
</dbReference>
<accession>A0A1I0R5K0</accession>
<keyword evidence="7 14" id="KW-0812">Transmembrane</keyword>
<dbReference type="AlphaFoldDB" id="A0A1I0R5K0"/>
<dbReference type="PANTHER" id="PTHR45528">
    <property type="entry name" value="SENSOR HISTIDINE KINASE CPXA"/>
    <property type="match status" value="1"/>
</dbReference>
<keyword evidence="11 14" id="KW-1133">Transmembrane helix</keyword>
<evidence type="ECO:0000256" key="9">
    <source>
        <dbReference type="ARBA" id="ARBA00022777"/>
    </source>
</evidence>
<keyword evidence="12" id="KW-0902">Two-component regulatory system</keyword>